<dbReference type="SMART" id="SM01012">
    <property type="entry name" value="ANTAR"/>
    <property type="match status" value="1"/>
</dbReference>
<keyword evidence="3" id="KW-0805">Transcription regulation</keyword>
<accession>A0AB33JTQ7</accession>
<dbReference type="RefSeq" id="WP_407987240.1">
    <property type="nucleotide sequence ID" value="NZ_AP035881.2"/>
</dbReference>
<dbReference type="InterPro" id="IPR011006">
    <property type="entry name" value="CheY-like_superfamily"/>
</dbReference>
<dbReference type="EMBL" id="AP035881">
    <property type="protein sequence ID" value="BFP44664.1"/>
    <property type="molecule type" value="Genomic_DNA"/>
</dbReference>
<dbReference type="GO" id="GO:0003723">
    <property type="term" value="F:RNA binding"/>
    <property type="evidence" value="ECO:0007669"/>
    <property type="project" value="InterPro"/>
</dbReference>
<dbReference type="InterPro" id="IPR005561">
    <property type="entry name" value="ANTAR"/>
</dbReference>
<dbReference type="PROSITE" id="PS50921">
    <property type="entry name" value="ANTAR"/>
    <property type="match status" value="1"/>
</dbReference>
<feature type="region of interest" description="Disordered" evidence="5">
    <location>
        <begin position="245"/>
        <end position="276"/>
    </location>
</feature>
<gene>
    <name evidence="7" type="ORF">KCMC57_10320</name>
</gene>
<evidence type="ECO:0000256" key="5">
    <source>
        <dbReference type="SAM" id="MobiDB-lite"/>
    </source>
</evidence>
<protein>
    <submittedName>
        <fullName evidence="7">GAF and ANTAR domain-containing protein</fullName>
    </submittedName>
</protein>
<dbReference type="Gene3D" id="1.10.10.10">
    <property type="entry name" value="Winged helix-like DNA-binding domain superfamily/Winged helix DNA-binding domain"/>
    <property type="match status" value="1"/>
</dbReference>
<dbReference type="SUPFAM" id="SSF55781">
    <property type="entry name" value="GAF domain-like"/>
    <property type="match status" value="1"/>
</dbReference>
<name>A0AB33JTQ7_9ACTN</name>
<dbReference type="InterPro" id="IPR012074">
    <property type="entry name" value="GAF_ANTAR"/>
</dbReference>
<reference evidence="7" key="1">
    <citation type="submission" date="2024-07" db="EMBL/GenBank/DDBJ databases">
        <title>Complete genome sequences of cellulolytic bacteria, Kitasatospora sp. CMC57 and Streptomyces sp. CMC78, isolated from Japanese agricultural soil.</title>
        <authorList>
            <person name="Hashimoto T."/>
            <person name="Ito M."/>
            <person name="Iwamoto M."/>
            <person name="Fukahori D."/>
            <person name="Shoda T."/>
            <person name="Sakoda M."/>
            <person name="Morohoshi T."/>
            <person name="Mitsuboshi M."/>
            <person name="Nishizawa T."/>
        </authorList>
    </citation>
    <scope>NUCLEOTIDE SEQUENCE</scope>
    <source>
        <strain evidence="7">CMC57</strain>
    </source>
</reference>
<evidence type="ECO:0000256" key="3">
    <source>
        <dbReference type="ARBA" id="ARBA00023015"/>
    </source>
</evidence>
<dbReference type="InterPro" id="IPR029016">
    <property type="entry name" value="GAF-like_dom_sf"/>
</dbReference>
<dbReference type="Pfam" id="PF13185">
    <property type="entry name" value="GAF_2"/>
    <property type="match status" value="1"/>
</dbReference>
<dbReference type="InterPro" id="IPR036388">
    <property type="entry name" value="WH-like_DNA-bd_sf"/>
</dbReference>
<dbReference type="PIRSF" id="PIRSF036625">
    <property type="entry name" value="GAF_ANTAR"/>
    <property type="match status" value="1"/>
</dbReference>
<sequence>MTREQRLTEVFVEVADSLIDDFDVIDFLQRLSERCVELLDVAAAGILLADQHDELQTIAASDEHTRLLELFALQHDQGPCVDCYRTGSPRLNIDLTDPQVTEEWPQFATRARQTGFVVTNAIPLRLRRRVIGTLGLFQTDSAPLGAADVTLAQALADIATIAIQQQRTLDHSEVERGQLQSALTSRIVLEQAKGILAERWQISVDDAFTAFRAYARSNHRQLAQLAREIAADAFDTDLIPHSPITTYRGLATEPPRTGAEGDGLSPTDGFPSTGAP</sequence>
<dbReference type="AlphaFoldDB" id="A0AB33JTQ7"/>
<dbReference type="InterPro" id="IPR003018">
    <property type="entry name" value="GAF"/>
</dbReference>
<evidence type="ECO:0000259" key="6">
    <source>
        <dbReference type="PROSITE" id="PS50921"/>
    </source>
</evidence>
<keyword evidence="2" id="KW-0418">Kinase</keyword>
<keyword evidence="4" id="KW-0804">Transcription</keyword>
<dbReference type="SUPFAM" id="SSF52172">
    <property type="entry name" value="CheY-like"/>
    <property type="match status" value="1"/>
</dbReference>
<evidence type="ECO:0000313" key="7">
    <source>
        <dbReference type="EMBL" id="BFP44664.1"/>
    </source>
</evidence>
<proteinExistence type="predicted"/>
<dbReference type="Pfam" id="PF03861">
    <property type="entry name" value="ANTAR"/>
    <property type="match status" value="1"/>
</dbReference>
<feature type="domain" description="ANTAR" evidence="6">
    <location>
        <begin position="169"/>
        <end position="230"/>
    </location>
</feature>
<organism evidence="7">
    <name type="scientific">Kitasatospora sp. CMC57</name>
    <dbReference type="NCBI Taxonomy" id="3231513"/>
    <lineage>
        <taxon>Bacteria</taxon>
        <taxon>Bacillati</taxon>
        <taxon>Actinomycetota</taxon>
        <taxon>Actinomycetes</taxon>
        <taxon>Kitasatosporales</taxon>
        <taxon>Streptomycetaceae</taxon>
        <taxon>Kitasatospora</taxon>
    </lineage>
</organism>
<evidence type="ECO:0000256" key="4">
    <source>
        <dbReference type="ARBA" id="ARBA00023163"/>
    </source>
</evidence>
<dbReference type="Gene3D" id="3.30.450.40">
    <property type="match status" value="1"/>
</dbReference>
<dbReference type="GO" id="GO:0016301">
    <property type="term" value="F:kinase activity"/>
    <property type="evidence" value="ECO:0007669"/>
    <property type="project" value="UniProtKB-KW"/>
</dbReference>
<keyword evidence="1" id="KW-0808">Transferase</keyword>
<dbReference type="SMART" id="SM00065">
    <property type="entry name" value="GAF"/>
    <property type="match status" value="1"/>
</dbReference>
<evidence type="ECO:0000256" key="2">
    <source>
        <dbReference type="ARBA" id="ARBA00022777"/>
    </source>
</evidence>
<evidence type="ECO:0000256" key="1">
    <source>
        <dbReference type="ARBA" id="ARBA00022679"/>
    </source>
</evidence>